<keyword evidence="2 9" id="KW-1003">Cell membrane</keyword>
<comment type="caution">
    <text evidence="9">Lacks conserved residue(s) required for the propagation of feature annotation.</text>
</comment>
<evidence type="ECO:0000313" key="12">
    <source>
        <dbReference type="EMBL" id="MDQ0190991.1"/>
    </source>
</evidence>
<feature type="active site" evidence="9">
    <location>
        <position position="109"/>
    </location>
</feature>
<dbReference type="NCBIfam" id="TIGR00077">
    <property type="entry name" value="lspA"/>
    <property type="match status" value="1"/>
</dbReference>
<dbReference type="HAMAP" id="MF_00161">
    <property type="entry name" value="LspA"/>
    <property type="match status" value="1"/>
</dbReference>
<evidence type="ECO:0000256" key="2">
    <source>
        <dbReference type="ARBA" id="ARBA00022475"/>
    </source>
</evidence>
<evidence type="ECO:0000256" key="7">
    <source>
        <dbReference type="ARBA" id="ARBA00022989"/>
    </source>
</evidence>
<evidence type="ECO:0000256" key="1">
    <source>
        <dbReference type="ARBA" id="ARBA00006139"/>
    </source>
</evidence>
<keyword evidence="6 9" id="KW-0378">Hydrolase</keyword>
<dbReference type="Pfam" id="PF01252">
    <property type="entry name" value="Peptidase_A8"/>
    <property type="match status" value="1"/>
</dbReference>
<comment type="catalytic activity">
    <reaction evidence="9 10">
        <text>Release of signal peptides from bacterial membrane prolipoproteins. Hydrolyzes -Xaa-Yaa-Zaa-|-(S,diacylglyceryl)Cys-, in which Xaa is hydrophobic (preferably Leu), and Yaa (Ala or Ser) and Zaa (Gly or Ala) have small, neutral side chains.</text>
        <dbReference type="EC" id="3.4.23.36"/>
    </reaction>
</comment>
<dbReference type="PRINTS" id="PR00781">
    <property type="entry name" value="LIPOSIGPTASE"/>
</dbReference>
<gene>
    <name evidence="9" type="primary">lspA</name>
    <name evidence="12" type="ORF">J2S03_002858</name>
</gene>
<dbReference type="EC" id="3.4.23.36" evidence="9"/>
<accession>A0ABT9XL10</accession>
<reference evidence="12 13" key="1">
    <citation type="submission" date="2023-07" db="EMBL/GenBank/DDBJ databases">
        <title>Genomic Encyclopedia of Type Strains, Phase IV (KMG-IV): sequencing the most valuable type-strain genomes for metagenomic binning, comparative biology and taxonomic classification.</title>
        <authorList>
            <person name="Goeker M."/>
        </authorList>
    </citation>
    <scope>NUCLEOTIDE SEQUENCE [LARGE SCALE GENOMIC DNA]</scope>
    <source>
        <strain evidence="12 13">DSM 4006</strain>
    </source>
</reference>
<dbReference type="PANTHER" id="PTHR33695:SF1">
    <property type="entry name" value="LIPOPROTEIN SIGNAL PEPTIDASE"/>
    <property type="match status" value="1"/>
</dbReference>
<keyword evidence="4 9" id="KW-0812">Transmembrane</keyword>
<comment type="pathway">
    <text evidence="9">Protein modification; lipoprotein biosynthesis (signal peptide cleavage).</text>
</comment>
<feature type="transmembrane region" description="Helical" evidence="9">
    <location>
        <begin position="55"/>
        <end position="73"/>
    </location>
</feature>
<evidence type="ECO:0000256" key="10">
    <source>
        <dbReference type="RuleBase" id="RU000594"/>
    </source>
</evidence>
<evidence type="ECO:0000256" key="4">
    <source>
        <dbReference type="ARBA" id="ARBA00022692"/>
    </source>
</evidence>
<protein>
    <recommendedName>
        <fullName evidence="9">Lipoprotein signal peptidase</fullName>
        <ecNumber evidence="9">3.4.23.36</ecNumber>
    </recommendedName>
    <alternativeName>
        <fullName evidence="9">Prolipoprotein signal peptidase</fullName>
    </alternativeName>
    <alternativeName>
        <fullName evidence="9">Signal peptidase II</fullName>
        <shortName evidence="9">SPase II</shortName>
    </alternativeName>
</protein>
<dbReference type="GO" id="GO:0004190">
    <property type="term" value="F:aspartic-type endopeptidase activity"/>
    <property type="evidence" value="ECO:0007669"/>
    <property type="project" value="UniProtKB-EC"/>
</dbReference>
<keyword evidence="5 9" id="KW-0064">Aspartyl protease</keyword>
<name>A0ABT9XL10_9BACL</name>
<comment type="function">
    <text evidence="9 10">This protein specifically catalyzes the removal of signal peptides from prolipoproteins.</text>
</comment>
<dbReference type="RefSeq" id="WP_274456220.1">
    <property type="nucleotide sequence ID" value="NZ_CP067097.1"/>
</dbReference>
<organism evidence="12 13">
    <name type="scientific">Alicyclobacillus cycloheptanicus</name>
    <dbReference type="NCBI Taxonomy" id="1457"/>
    <lineage>
        <taxon>Bacteria</taxon>
        <taxon>Bacillati</taxon>
        <taxon>Bacillota</taxon>
        <taxon>Bacilli</taxon>
        <taxon>Bacillales</taxon>
        <taxon>Alicyclobacillaceae</taxon>
        <taxon>Alicyclobacillus</taxon>
    </lineage>
</organism>
<proteinExistence type="inferred from homology"/>
<keyword evidence="13" id="KW-1185">Reference proteome</keyword>
<feature type="transmembrane region" description="Helical" evidence="9">
    <location>
        <begin position="118"/>
        <end position="141"/>
    </location>
</feature>
<keyword evidence="8 9" id="KW-0472">Membrane</keyword>
<evidence type="ECO:0000256" key="6">
    <source>
        <dbReference type="ARBA" id="ARBA00022801"/>
    </source>
</evidence>
<evidence type="ECO:0000256" key="3">
    <source>
        <dbReference type="ARBA" id="ARBA00022670"/>
    </source>
</evidence>
<dbReference type="EMBL" id="JAUSTP010000028">
    <property type="protein sequence ID" value="MDQ0190991.1"/>
    <property type="molecule type" value="Genomic_DNA"/>
</dbReference>
<sequence length="164" mass="17925">MVYVIAILAWVIDQGLKWVVRSHLLPDQLVPVLPPAFYFDYIRNPGAAFGILPNARWLFIVVALIVIVAVIVIQRRWHLGVFAQVGLGLVLGGAVGNLTDRVISGTVVDYVYFKPINFPIFNFADVCIDVGVAILILTALLGERQGRTSGRASTPAEVRGEADE</sequence>
<comment type="caution">
    <text evidence="12">The sequence shown here is derived from an EMBL/GenBank/DDBJ whole genome shotgun (WGS) entry which is preliminary data.</text>
</comment>
<keyword evidence="3 9" id="KW-0645">Protease</keyword>
<evidence type="ECO:0000256" key="9">
    <source>
        <dbReference type="HAMAP-Rule" id="MF_00161"/>
    </source>
</evidence>
<dbReference type="Proteomes" id="UP001232973">
    <property type="component" value="Unassembled WGS sequence"/>
</dbReference>
<feature type="transmembrane region" description="Helical" evidence="9">
    <location>
        <begin position="80"/>
        <end position="98"/>
    </location>
</feature>
<evidence type="ECO:0000256" key="11">
    <source>
        <dbReference type="RuleBase" id="RU004181"/>
    </source>
</evidence>
<feature type="active site" evidence="9">
    <location>
        <position position="125"/>
    </location>
</feature>
<evidence type="ECO:0000256" key="8">
    <source>
        <dbReference type="ARBA" id="ARBA00023136"/>
    </source>
</evidence>
<comment type="subcellular location">
    <subcellularLocation>
        <location evidence="9">Cell membrane</location>
        <topology evidence="9">Multi-pass membrane protein</topology>
    </subcellularLocation>
</comment>
<comment type="similarity">
    <text evidence="1 9 11">Belongs to the peptidase A8 family.</text>
</comment>
<evidence type="ECO:0000256" key="5">
    <source>
        <dbReference type="ARBA" id="ARBA00022750"/>
    </source>
</evidence>
<evidence type="ECO:0000313" key="13">
    <source>
        <dbReference type="Proteomes" id="UP001232973"/>
    </source>
</evidence>
<dbReference type="InterPro" id="IPR001872">
    <property type="entry name" value="Peptidase_A8"/>
</dbReference>
<keyword evidence="7 9" id="KW-1133">Transmembrane helix</keyword>
<dbReference type="PANTHER" id="PTHR33695">
    <property type="entry name" value="LIPOPROTEIN SIGNAL PEPTIDASE"/>
    <property type="match status" value="1"/>
</dbReference>
<dbReference type="PROSITE" id="PS00855">
    <property type="entry name" value="SPASE_II"/>
    <property type="match status" value="1"/>
</dbReference>